<proteinExistence type="predicted"/>
<accession>A0AAD6S9J9</accession>
<dbReference type="AlphaFoldDB" id="A0AAD6S9J9"/>
<sequence>MDMHRTSQRHLLDAQYLSGLPLEFLKRIIKTAHDVSRMKPQWKIGSSVEAAKEKIVADECSINWLVVQTPLNEELHDDYILDTERTDRDIDELFRTELASGEIPGLAFFKPEDKAPKHDDNIVLADPTANDNDNVVGNKPVDETNRPMHKILVLISDERGGTVSDPRAAILFVDSVEHKGAQFFVQSHELVTELQNSPEAIAGTARLAVDMVHSGTKFRTVFYMLKAGADYVGLPTVPEICVSQVAVGDTTGCGYMLSIFLEAGTSGVVKTQPAHSKRHFSARSTDDEEGEAYRASRSATGDPTPVAENVKFTATQRDSAQLAYLRGASGYDNIIAQAMRLQVHTRQPQPSCAVAIWAAYVYILSRITPGANCEPAGRSEISNRLLGQFLDCRGEWIAGAKAAGAVQVTAGSIPAVKAHIDGEMPDSYMGMAKWKEFMEAAVRIHTAPKVETQI</sequence>
<keyword evidence="3" id="KW-1185">Reference proteome</keyword>
<dbReference type="EMBL" id="JARJCM010000183">
    <property type="protein sequence ID" value="KAJ7023746.1"/>
    <property type="molecule type" value="Genomic_DNA"/>
</dbReference>
<name>A0AAD6S9J9_9AGAR</name>
<evidence type="ECO:0000313" key="3">
    <source>
        <dbReference type="Proteomes" id="UP001218188"/>
    </source>
</evidence>
<evidence type="ECO:0000313" key="2">
    <source>
        <dbReference type="EMBL" id="KAJ7023746.1"/>
    </source>
</evidence>
<evidence type="ECO:0000256" key="1">
    <source>
        <dbReference type="SAM" id="MobiDB-lite"/>
    </source>
</evidence>
<protein>
    <submittedName>
        <fullName evidence="2">Uncharacterized protein</fullName>
    </submittedName>
</protein>
<reference evidence="2" key="1">
    <citation type="submission" date="2023-03" db="EMBL/GenBank/DDBJ databases">
        <title>Massive genome expansion in bonnet fungi (Mycena s.s.) driven by repeated elements and novel gene families across ecological guilds.</title>
        <authorList>
            <consortium name="Lawrence Berkeley National Laboratory"/>
            <person name="Harder C.B."/>
            <person name="Miyauchi S."/>
            <person name="Viragh M."/>
            <person name="Kuo A."/>
            <person name="Thoen E."/>
            <person name="Andreopoulos B."/>
            <person name="Lu D."/>
            <person name="Skrede I."/>
            <person name="Drula E."/>
            <person name="Henrissat B."/>
            <person name="Morin E."/>
            <person name="Kohler A."/>
            <person name="Barry K."/>
            <person name="LaButti K."/>
            <person name="Morin E."/>
            <person name="Salamov A."/>
            <person name="Lipzen A."/>
            <person name="Mereny Z."/>
            <person name="Hegedus B."/>
            <person name="Baldrian P."/>
            <person name="Stursova M."/>
            <person name="Weitz H."/>
            <person name="Taylor A."/>
            <person name="Grigoriev I.V."/>
            <person name="Nagy L.G."/>
            <person name="Martin F."/>
            <person name="Kauserud H."/>
        </authorList>
    </citation>
    <scope>NUCLEOTIDE SEQUENCE</scope>
    <source>
        <strain evidence="2">CBHHK200</strain>
    </source>
</reference>
<gene>
    <name evidence="2" type="ORF">C8F04DRAFT_1271093</name>
</gene>
<organism evidence="2 3">
    <name type="scientific">Mycena alexandri</name>
    <dbReference type="NCBI Taxonomy" id="1745969"/>
    <lineage>
        <taxon>Eukaryota</taxon>
        <taxon>Fungi</taxon>
        <taxon>Dikarya</taxon>
        <taxon>Basidiomycota</taxon>
        <taxon>Agaricomycotina</taxon>
        <taxon>Agaricomycetes</taxon>
        <taxon>Agaricomycetidae</taxon>
        <taxon>Agaricales</taxon>
        <taxon>Marasmiineae</taxon>
        <taxon>Mycenaceae</taxon>
        <taxon>Mycena</taxon>
    </lineage>
</organism>
<feature type="region of interest" description="Disordered" evidence="1">
    <location>
        <begin position="272"/>
        <end position="306"/>
    </location>
</feature>
<dbReference type="Proteomes" id="UP001218188">
    <property type="component" value="Unassembled WGS sequence"/>
</dbReference>
<comment type="caution">
    <text evidence="2">The sequence shown here is derived from an EMBL/GenBank/DDBJ whole genome shotgun (WGS) entry which is preliminary data.</text>
</comment>